<evidence type="ECO:0000313" key="1">
    <source>
        <dbReference type="EMBL" id="CAG2063240.1"/>
    </source>
</evidence>
<proteinExistence type="predicted"/>
<organism evidence="1 2">
    <name type="scientific">Timema podura</name>
    <name type="common">Walking stick</name>
    <dbReference type="NCBI Taxonomy" id="61482"/>
    <lineage>
        <taxon>Eukaryota</taxon>
        <taxon>Metazoa</taxon>
        <taxon>Ecdysozoa</taxon>
        <taxon>Arthropoda</taxon>
        <taxon>Hexapoda</taxon>
        <taxon>Insecta</taxon>
        <taxon>Pterygota</taxon>
        <taxon>Neoptera</taxon>
        <taxon>Polyneoptera</taxon>
        <taxon>Phasmatodea</taxon>
        <taxon>Timematodea</taxon>
        <taxon>Timematoidea</taxon>
        <taxon>Timematidae</taxon>
        <taxon>Timema</taxon>
    </lineage>
</organism>
<dbReference type="EMBL" id="CAJPIN010025147">
    <property type="protein sequence ID" value="CAG2063240.1"/>
    <property type="molecule type" value="Genomic_DNA"/>
</dbReference>
<comment type="caution">
    <text evidence="1">The sequence shown here is derived from an EMBL/GenBank/DDBJ whole genome shotgun (WGS) entry which is preliminary data.</text>
</comment>
<accession>A0ABN7P687</accession>
<dbReference type="Proteomes" id="UP001153148">
    <property type="component" value="Unassembled WGS sequence"/>
</dbReference>
<reference evidence="1" key="1">
    <citation type="submission" date="2021-03" db="EMBL/GenBank/DDBJ databases">
        <authorList>
            <person name="Tran Van P."/>
        </authorList>
    </citation>
    <scope>NUCLEOTIDE SEQUENCE</scope>
</reference>
<gene>
    <name evidence="1" type="ORF">TPAB3V08_LOCUS10187</name>
</gene>
<feature type="non-terminal residue" evidence="1">
    <location>
        <position position="61"/>
    </location>
</feature>
<protein>
    <submittedName>
        <fullName evidence="1">Uncharacterized protein</fullName>
    </submittedName>
</protein>
<evidence type="ECO:0000313" key="2">
    <source>
        <dbReference type="Proteomes" id="UP001153148"/>
    </source>
</evidence>
<sequence length="61" mass="6536">MEKHLPILVMRLLVDWSCKRFVASSSCTPTPLAVPPASIHQRLACCGSVELCVVSGLCAIP</sequence>
<keyword evidence="2" id="KW-1185">Reference proteome</keyword>
<name>A0ABN7P687_TIMPD</name>